<organism evidence="3">
    <name type="scientific">hydrothermal vent metagenome</name>
    <dbReference type="NCBI Taxonomy" id="652676"/>
    <lineage>
        <taxon>unclassified sequences</taxon>
        <taxon>metagenomes</taxon>
        <taxon>ecological metagenomes</taxon>
    </lineage>
</organism>
<dbReference type="GO" id="GO:0005886">
    <property type="term" value="C:plasma membrane"/>
    <property type="evidence" value="ECO:0007669"/>
    <property type="project" value="TreeGrafter"/>
</dbReference>
<feature type="transmembrane region" description="Helical" evidence="1">
    <location>
        <begin position="227"/>
        <end position="246"/>
    </location>
</feature>
<feature type="transmembrane region" description="Helical" evidence="1">
    <location>
        <begin position="108"/>
        <end position="136"/>
    </location>
</feature>
<sequence>MTYLFAATAMSHLLALVNIKNYKVSVAFFILASLLQTVLTGQLLLSESGWTFNAQNACMVISWLSNIIVLLAQFRLLWVRALLHLIAIVVLSWIFYLPHESTSKPYVWAIDLHILLSVLAYSLLFVSSLVVINLGWQIKQMKKHVFDSQSMTINSLLKNEEKLFKLIFLGWLFLSCALVTGIIFVQGFLSDGMGHKIIFSLIAWVLFAILIAGRITKGWRGKTAIKLNLIAMTLLMLGFLGSYIVLDYLV</sequence>
<keyword evidence="1" id="KW-0472">Membrane</keyword>
<dbReference type="EMBL" id="UOFA01000219">
    <property type="protein sequence ID" value="VAW45692.1"/>
    <property type="molecule type" value="Genomic_DNA"/>
</dbReference>
<feature type="transmembrane region" description="Helical" evidence="1">
    <location>
        <begin position="163"/>
        <end position="185"/>
    </location>
</feature>
<gene>
    <name evidence="3" type="ORF">MNBD_GAMMA02-1553</name>
</gene>
<feature type="transmembrane region" description="Helical" evidence="1">
    <location>
        <begin position="50"/>
        <end position="70"/>
    </location>
</feature>
<accession>A0A3B0W339</accession>
<dbReference type="PANTHER" id="PTHR38034:SF1">
    <property type="entry name" value="INNER MEMBRANE PROTEIN YPJD"/>
    <property type="match status" value="1"/>
</dbReference>
<dbReference type="Pfam" id="PF01578">
    <property type="entry name" value="Cytochrom_C_asm"/>
    <property type="match status" value="1"/>
</dbReference>
<feature type="domain" description="Cytochrome c assembly protein" evidence="2">
    <location>
        <begin position="55"/>
        <end position="245"/>
    </location>
</feature>
<dbReference type="InterPro" id="IPR002541">
    <property type="entry name" value="Cyt_c_assembly"/>
</dbReference>
<evidence type="ECO:0000259" key="2">
    <source>
        <dbReference type="Pfam" id="PF01578"/>
    </source>
</evidence>
<dbReference type="InterPro" id="IPR052372">
    <property type="entry name" value="YpjD/HemX"/>
</dbReference>
<name>A0A3B0W339_9ZZZZ</name>
<reference evidence="3" key="1">
    <citation type="submission" date="2018-06" db="EMBL/GenBank/DDBJ databases">
        <authorList>
            <person name="Zhirakovskaya E."/>
        </authorList>
    </citation>
    <scope>NUCLEOTIDE SEQUENCE</scope>
</reference>
<evidence type="ECO:0000313" key="3">
    <source>
        <dbReference type="EMBL" id="VAW45692.1"/>
    </source>
</evidence>
<dbReference type="GO" id="GO:0017004">
    <property type="term" value="P:cytochrome complex assembly"/>
    <property type="evidence" value="ECO:0007669"/>
    <property type="project" value="InterPro"/>
</dbReference>
<evidence type="ECO:0000256" key="1">
    <source>
        <dbReference type="SAM" id="Phobius"/>
    </source>
</evidence>
<proteinExistence type="predicted"/>
<keyword evidence="1" id="KW-1133">Transmembrane helix</keyword>
<dbReference type="PANTHER" id="PTHR38034">
    <property type="entry name" value="INNER MEMBRANE PROTEIN YPJD"/>
    <property type="match status" value="1"/>
</dbReference>
<feature type="transmembrane region" description="Helical" evidence="1">
    <location>
        <begin position="197"/>
        <end position="215"/>
    </location>
</feature>
<dbReference type="GO" id="GO:0020037">
    <property type="term" value="F:heme binding"/>
    <property type="evidence" value="ECO:0007669"/>
    <property type="project" value="InterPro"/>
</dbReference>
<keyword evidence="1" id="KW-0812">Transmembrane</keyword>
<feature type="transmembrane region" description="Helical" evidence="1">
    <location>
        <begin position="77"/>
        <end position="96"/>
    </location>
</feature>
<protein>
    <recommendedName>
        <fullName evidence="2">Cytochrome c assembly protein domain-containing protein</fullName>
    </recommendedName>
</protein>
<dbReference type="AlphaFoldDB" id="A0A3B0W339"/>